<dbReference type="InterPro" id="IPR009030">
    <property type="entry name" value="Growth_fac_rcpt_cys_sf"/>
</dbReference>
<evidence type="ECO:0000256" key="6">
    <source>
        <dbReference type="ARBA" id="ARBA00022741"/>
    </source>
</evidence>
<dbReference type="InterPro" id="IPR036941">
    <property type="entry name" value="Rcpt_L-dom_sf"/>
</dbReference>
<evidence type="ECO:0000256" key="3">
    <source>
        <dbReference type="ARBA" id="ARBA00022553"/>
    </source>
</evidence>
<keyword evidence="5" id="KW-0812">Transmembrane</keyword>
<accession>Q4S1Y4</accession>
<dbReference type="Pfam" id="PF00757">
    <property type="entry name" value="Furin-like"/>
    <property type="match status" value="1"/>
</dbReference>
<evidence type="ECO:0000256" key="9">
    <source>
        <dbReference type="ARBA" id="ARBA00022989"/>
    </source>
</evidence>
<comment type="catalytic activity">
    <reaction evidence="14">
        <text>L-tyrosyl-[protein] + ATP = O-phospho-L-tyrosyl-[protein] + ADP + H(+)</text>
        <dbReference type="Rhea" id="RHEA:10596"/>
        <dbReference type="Rhea" id="RHEA-COMP:10136"/>
        <dbReference type="Rhea" id="RHEA-COMP:20101"/>
        <dbReference type="ChEBI" id="CHEBI:15378"/>
        <dbReference type="ChEBI" id="CHEBI:30616"/>
        <dbReference type="ChEBI" id="CHEBI:46858"/>
        <dbReference type="ChEBI" id="CHEBI:61978"/>
        <dbReference type="ChEBI" id="CHEBI:456216"/>
        <dbReference type="EC" id="2.7.10.1"/>
    </reaction>
</comment>
<keyword evidence="6" id="KW-0547">Nucleotide-binding</keyword>
<evidence type="ECO:0000256" key="12">
    <source>
        <dbReference type="ARBA" id="ARBA00023170"/>
    </source>
</evidence>
<dbReference type="EC" id="2.7.10.1" evidence="2"/>
<evidence type="ECO:0000256" key="14">
    <source>
        <dbReference type="ARBA" id="ARBA00051243"/>
    </source>
</evidence>
<evidence type="ECO:0000256" key="4">
    <source>
        <dbReference type="ARBA" id="ARBA00022679"/>
    </source>
</evidence>
<gene>
    <name evidence="17" type="ORF">GSTENG00025331001</name>
</gene>
<keyword evidence="13" id="KW-0325">Glycoprotein</keyword>
<dbReference type="OrthoDB" id="6219513at2759"/>
<evidence type="ECO:0000259" key="16">
    <source>
        <dbReference type="Pfam" id="PF01030"/>
    </source>
</evidence>
<name>Q4S1Y4_TETNG</name>
<evidence type="ECO:0000256" key="11">
    <source>
        <dbReference type="ARBA" id="ARBA00023137"/>
    </source>
</evidence>
<evidence type="ECO:0000256" key="1">
    <source>
        <dbReference type="ARBA" id="ARBA00004479"/>
    </source>
</evidence>
<keyword evidence="7" id="KW-0418">Kinase</keyword>
<dbReference type="GO" id="GO:0016020">
    <property type="term" value="C:membrane"/>
    <property type="evidence" value="ECO:0007669"/>
    <property type="project" value="UniProtKB-SubCell"/>
</dbReference>
<keyword evidence="4" id="KW-0808">Transferase</keyword>
<sequence length="393" mass="44023">MLRMFSNCSVVLENLEVTYAQKHHSLAFLQSIEEVVGYVLIGMNDVAVVPLGNLRLIRGQSLYDAQFSLLVLSNYKRNPASPSGFSGLRQLQLSNLSGETLAHTHTHTHTHTRSVFTTMLPSAFLWSEIIRGAVKITHNFLLCNIETIQWGDIVDSSSEPSIVLEKNESRAFTKLQCAEQCSRRVSRSQAQRLLDFNDEGTCKDTCRSHMFHNSKIHRGVPNPDAKYAFGPICVKACPHNYVVTEGWCVRTCRAGMFEVEENGVQQCRECNGPCPKVCDGLGVGAFNNSVAVNASNIEFFRNCTKINGNVNFIETSFTGDLFHNIPPMDPAKLEYFRTVKEITGRGRPRRPLRLQLTSSSHRSGFLLIQSWPENLTSLSAFENLHIIRGRAIT</sequence>
<keyword evidence="10" id="KW-0472">Membrane</keyword>
<reference evidence="17" key="1">
    <citation type="journal article" date="2004" name="Nature">
        <title>Genome duplication in the teleost fish Tetraodon nigroviridis reveals the early vertebrate proto-karyotype.</title>
        <authorList>
            <person name="Jaillon O."/>
            <person name="Aury J.-M."/>
            <person name="Brunet F."/>
            <person name="Petit J.-L."/>
            <person name="Stange-Thomann N."/>
            <person name="Mauceli E."/>
            <person name="Bouneau L."/>
            <person name="Fischer C."/>
            <person name="Ozouf-Costaz C."/>
            <person name="Bernot A."/>
            <person name="Nicaud S."/>
            <person name="Jaffe D."/>
            <person name="Fisher S."/>
            <person name="Lutfalla G."/>
            <person name="Dossat C."/>
            <person name="Segurens B."/>
            <person name="Dasilva C."/>
            <person name="Salanoubat M."/>
            <person name="Levy M."/>
            <person name="Boudet N."/>
            <person name="Castellano S."/>
            <person name="Anthouard V."/>
            <person name="Jubin C."/>
            <person name="Castelli V."/>
            <person name="Katinka M."/>
            <person name="Vacherie B."/>
            <person name="Biemont C."/>
            <person name="Skalli Z."/>
            <person name="Cattolico L."/>
            <person name="Poulain J."/>
            <person name="De Berardinis V."/>
            <person name="Cruaud C."/>
            <person name="Duprat S."/>
            <person name="Brottier P."/>
            <person name="Coutanceau J.-P."/>
            <person name="Gouzy J."/>
            <person name="Parra G."/>
            <person name="Lardier G."/>
            <person name="Chapple C."/>
            <person name="McKernan K.J."/>
            <person name="McEwan P."/>
            <person name="Bosak S."/>
            <person name="Kellis M."/>
            <person name="Volff J.-N."/>
            <person name="Guigo R."/>
            <person name="Zody M.C."/>
            <person name="Mesirov J."/>
            <person name="Lindblad-Toh K."/>
            <person name="Birren B."/>
            <person name="Nusbaum C."/>
            <person name="Kahn D."/>
            <person name="Robinson-Rechavi M."/>
            <person name="Laudet V."/>
            <person name="Schachter V."/>
            <person name="Quetier F."/>
            <person name="Saurin W."/>
            <person name="Scarpelli C."/>
            <person name="Wincker P."/>
            <person name="Lander E.S."/>
            <person name="Weissenbach J."/>
            <person name="Roest Crollius H."/>
        </authorList>
    </citation>
    <scope>NUCLEOTIDE SEQUENCE [LARGE SCALE GENOMIC DNA]</scope>
</reference>
<comment type="caution">
    <text evidence="17">The sequence shown here is derived from an EMBL/GenBank/DDBJ whole genome shotgun (WGS) entry which is preliminary data.</text>
</comment>
<keyword evidence="11" id="KW-0829">Tyrosine-protein kinase</keyword>
<proteinExistence type="predicted"/>
<feature type="domain" description="Receptor L-domain" evidence="16">
    <location>
        <begin position="7"/>
        <end position="97"/>
    </location>
</feature>
<feature type="domain" description="Furin-like cysteine-rich" evidence="15">
    <location>
        <begin position="174"/>
        <end position="279"/>
    </location>
</feature>
<dbReference type="EMBL" id="CAAE01014764">
    <property type="protein sequence ID" value="CAG05348.1"/>
    <property type="molecule type" value="Genomic_DNA"/>
</dbReference>
<reference evidence="17" key="2">
    <citation type="submission" date="2004-02" db="EMBL/GenBank/DDBJ databases">
        <authorList>
            <consortium name="Genoscope"/>
            <consortium name="Whitehead Institute Centre for Genome Research"/>
        </authorList>
    </citation>
    <scope>NUCLEOTIDE SEQUENCE</scope>
</reference>
<evidence type="ECO:0000313" key="17">
    <source>
        <dbReference type="EMBL" id="CAG05348.1"/>
    </source>
</evidence>
<keyword evidence="9" id="KW-1133">Transmembrane helix</keyword>
<dbReference type="Pfam" id="PF01030">
    <property type="entry name" value="Recep_L_domain"/>
    <property type="match status" value="1"/>
</dbReference>
<evidence type="ECO:0000256" key="7">
    <source>
        <dbReference type="ARBA" id="ARBA00022777"/>
    </source>
</evidence>
<evidence type="ECO:0000256" key="2">
    <source>
        <dbReference type="ARBA" id="ARBA00011902"/>
    </source>
</evidence>
<dbReference type="AlphaFoldDB" id="Q4S1Y4"/>
<dbReference type="KEGG" id="tng:GSTEN00025331G001"/>
<dbReference type="InterPro" id="IPR006211">
    <property type="entry name" value="Furin-like_Cys-rich_dom"/>
</dbReference>
<dbReference type="InterPro" id="IPR000494">
    <property type="entry name" value="Rcpt_L-dom"/>
</dbReference>
<evidence type="ECO:0000259" key="15">
    <source>
        <dbReference type="Pfam" id="PF00757"/>
    </source>
</evidence>
<keyword evidence="3" id="KW-0597">Phosphoprotein</keyword>
<dbReference type="SUPFAM" id="SSF52058">
    <property type="entry name" value="L domain-like"/>
    <property type="match status" value="2"/>
</dbReference>
<organism evidence="17">
    <name type="scientific">Tetraodon nigroviridis</name>
    <name type="common">Spotted green pufferfish</name>
    <name type="synonym">Chelonodon nigroviridis</name>
    <dbReference type="NCBI Taxonomy" id="99883"/>
    <lineage>
        <taxon>Eukaryota</taxon>
        <taxon>Metazoa</taxon>
        <taxon>Chordata</taxon>
        <taxon>Craniata</taxon>
        <taxon>Vertebrata</taxon>
        <taxon>Euteleostomi</taxon>
        <taxon>Actinopterygii</taxon>
        <taxon>Neopterygii</taxon>
        <taxon>Teleostei</taxon>
        <taxon>Neoteleostei</taxon>
        <taxon>Acanthomorphata</taxon>
        <taxon>Eupercaria</taxon>
        <taxon>Tetraodontiformes</taxon>
        <taxon>Tetradontoidea</taxon>
        <taxon>Tetraodontidae</taxon>
        <taxon>Tetraodon</taxon>
    </lineage>
</organism>
<dbReference type="GO" id="GO:0004714">
    <property type="term" value="F:transmembrane receptor protein tyrosine kinase activity"/>
    <property type="evidence" value="ECO:0007669"/>
    <property type="project" value="UniProtKB-EC"/>
</dbReference>
<dbReference type="SUPFAM" id="SSF57184">
    <property type="entry name" value="Growth factor receptor domain"/>
    <property type="match status" value="1"/>
</dbReference>
<keyword evidence="8" id="KW-0067">ATP-binding</keyword>
<keyword evidence="12" id="KW-0675">Receptor</keyword>
<evidence type="ECO:0000256" key="8">
    <source>
        <dbReference type="ARBA" id="ARBA00022840"/>
    </source>
</evidence>
<evidence type="ECO:0000256" key="5">
    <source>
        <dbReference type="ARBA" id="ARBA00022692"/>
    </source>
</evidence>
<dbReference type="GO" id="GO:0005524">
    <property type="term" value="F:ATP binding"/>
    <property type="evidence" value="ECO:0007669"/>
    <property type="project" value="UniProtKB-KW"/>
</dbReference>
<protein>
    <recommendedName>
        <fullName evidence="2">receptor protein-tyrosine kinase</fullName>
        <ecNumber evidence="2">2.7.10.1</ecNumber>
    </recommendedName>
</protein>
<comment type="subcellular location">
    <subcellularLocation>
        <location evidence="1">Membrane</location>
        <topology evidence="1">Single-pass type I membrane protein</topology>
    </subcellularLocation>
</comment>
<dbReference type="Gene3D" id="2.10.220.10">
    <property type="entry name" value="Hormone Receptor, Insulin-like Growth Factor Receptor 1, Chain A, domain 2"/>
    <property type="match status" value="1"/>
</dbReference>
<dbReference type="Gene3D" id="3.80.20.20">
    <property type="entry name" value="Receptor L-domain"/>
    <property type="match status" value="2"/>
</dbReference>
<evidence type="ECO:0000256" key="13">
    <source>
        <dbReference type="ARBA" id="ARBA00023180"/>
    </source>
</evidence>
<evidence type="ECO:0000256" key="10">
    <source>
        <dbReference type="ARBA" id="ARBA00023136"/>
    </source>
</evidence>